<dbReference type="AlphaFoldDB" id="A0A918XXX4"/>
<evidence type="ECO:0000259" key="1">
    <source>
        <dbReference type="Pfam" id="PF06568"/>
    </source>
</evidence>
<dbReference type="Pfam" id="PF06568">
    <property type="entry name" value="YjiS-like"/>
    <property type="match status" value="1"/>
</dbReference>
<sequence>MSTIEVAAAPRGPLAQLRAIVSLPAHWLDAYLAWRRRREGIRLLLELDDRLLRDAGFIRAEIERLR</sequence>
<feature type="domain" description="YjiS-like" evidence="1">
    <location>
        <begin position="30"/>
        <end position="63"/>
    </location>
</feature>
<name>A0A918XXX4_9PROT</name>
<dbReference type="EMBL" id="BMZS01000015">
    <property type="protein sequence ID" value="GHD62942.1"/>
    <property type="molecule type" value="Genomic_DNA"/>
</dbReference>
<keyword evidence="3" id="KW-1185">Reference proteome</keyword>
<organism evidence="2 3">
    <name type="scientific">Thalassobaculum fulvum</name>
    <dbReference type="NCBI Taxonomy" id="1633335"/>
    <lineage>
        <taxon>Bacteria</taxon>
        <taxon>Pseudomonadati</taxon>
        <taxon>Pseudomonadota</taxon>
        <taxon>Alphaproteobacteria</taxon>
        <taxon>Rhodospirillales</taxon>
        <taxon>Thalassobaculaceae</taxon>
        <taxon>Thalassobaculum</taxon>
    </lineage>
</organism>
<comment type="caution">
    <text evidence="2">The sequence shown here is derived from an EMBL/GenBank/DDBJ whole genome shotgun (WGS) entry which is preliminary data.</text>
</comment>
<dbReference type="InterPro" id="IPR009506">
    <property type="entry name" value="YjiS-like"/>
</dbReference>
<accession>A0A918XXX4</accession>
<reference evidence="2" key="2">
    <citation type="submission" date="2020-09" db="EMBL/GenBank/DDBJ databases">
        <authorList>
            <person name="Sun Q."/>
            <person name="Kim S."/>
        </authorList>
    </citation>
    <scope>NUCLEOTIDE SEQUENCE</scope>
    <source>
        <strain evidence="2">KCTC 42651</strain>
    </source>
</reference>
<evidence type="ECO:0000313" key="2">
    <source>
        <dbReference type="EMBL" id="GHD62942.1"/>
    </source>
</evidence>
<gene>
    <name evidence="2" type="ORF">GCM10017083_52480</name>
</gene>
<reference evidence="2" key="1">
    <citation type="journal article" date="2014" name="Int. J. Syst. Evol. Microbiol.">
        <title>Complete genome sequence of Corynebacterium casei LMG S-19264T (=DSM 44701T), isolated from a smear-ripened cheese.</title>
        <authorList>
            <consortium name="US DOE Joint Genome Institute (JGI-PGF)"/>
            <person name="Walter F."/>
            <person name="Albersmeier A."/>
            <person name="Kalinowski J."/>
            <person name="Ruckert C."/>
        </authorList>
    </citation>
    <scope>NUCLEOTIDE SEQUENCE</scope>
    <source>
        <strain evidence="2">KCTC 42651</strain>
    </source>
</reference>
<protein>
    <recommendedName>
        <fullName evidence="1">YjiS-like domain-containing protein</fullName>
    </recommendedName>
</protein>
<evidence type="ECO:0000313" key="3">
    <source>
        <dbReference type="Proteomes" id="UP000630353"/>
    </source>
</evidence>
<dbReference type="RefSeq" id="WP_189995348.1">
    <property type="nucleotide sequence ID" value="NZ_BMZS01000015.1"/>
</dbReference>
<proteinExistence type="predicted"/>
<dbReference type="Proteomes" id="UP000630353">
    <property type="component" value="Unassembled WGS sequence"/>
</dbReference>